<sequence>MTIVIGVLCILLAGAGIYIALLQWQLRHINRQLQKRLSEHTRQMVSLELFDRRLNALAANINNCLQAEETLRLQGAREEKQFREMIANLSHDLRTPLTAVKGYQQLLSKSGLTPQQQEKVRVAQKHAEQLGQLIEHFFEYACLLYTEVRPQPERINLGNLAAECLADSVSVFEENGLAVQFDTEPAVFALADREMVVRILQNLIRNCAQHAGGVVEVHIRQDRCAMLSFRNRIKEGAEPDAARLFERFYTADPARARSGGLGLAIVKLLAERNGGQAGTSIRNGALEIEVTLPNANT</sequence>
<keyword evidence="7" id="KW-0902">Two-component regulatory system</keyword>
<evidence type="ECO:0000256" key="7">
    <source>
        <dbReference type="ARBA" id="ARBA00023012"/>
    </source>
</evidence>
<dbReference type="InterPro" id="IPR003594">
    <property type="entry name" value="HATPase_dom"/>
</dbReference>
<evidence type="ECO:0000256" key="6">
    <source>
        <dbReference type="ARBA" id="ARBA00022777"/>
    </source>
</evidence>
<dbReference type="PANTHER" id="PTHR45453">
    <property type="entry name" value="PHOSPHATE REGULON SENSOR PROTEIN PHOR"/>
    <property type="match status" value="1"/>
</dbReference>
<accession>E6U3Y2</accession>
<keyword evidence="6 9" id="KW-0418">Kinase</keyword>
<dbReference type="SUPFAM" id="SSF47384">
    <property type="entry name" value="Homodimeric domain of signal transducing histidine kinase"/>
    <property type="match status" value="1"/>
</dbReference>
<dbReference type="InterPro" id="IPR005467">
    <property type="entry name" value="His_kinase_dom"/>
</dbReference>
<proteinExistence type="predicted"/>
<evidence type="ECO:0000256" key="3">
    <source>
        <dbReference type="ARBA" id="ARBA00012438"/>
    </source>
</evidence>
<gene>
    <name evidence="9" type="ordered locus">Ethha_2145</name>
</gene>
<dbReference type="eggNOG" id="COG0642">
    <property type="taxonomic scope" value="Bacteria"/>
</dbReference>
<dbReference type="AlphaFoldDB" id="E6U3Y2"/>
<dbReference type="GO" id="GO:0005886">
    <property type="term" value="C:plasma membrane"/>
    <property type="evidence" value="ECO:0007669"/>
    <property type="project" value="TreeGrafter"/>
</dbReference>
<evidence type="ECO:0000256" key="4">
    <source>
        <dbReference type="ARBA" id="ARBA00022553"/>
    </source>
</evidence>
<evidence type="ECO:0000256" key="5">
    <source>
        <dbReference type="ARBA" id="ARBA00022679"/>
    </source>
</evidence>
<keyword evidence="4" id="KW-0597">Phosphoprotein</keyword>
<dbReference type="InterPro" id="IPR050351">
    <property type="entry name" value="BphY/WalK/GraS-like"/>
</dbReference>
<protein>
    <recommendedName>
        <fullName evidence="3">histidine kinase</fullName>
        <ecNumber evidence="3">2.7.13.3</ecNumber>
    </recommendedName>
</protein>
<reference evidence="9 10" key="1">
    <citation type="submission" date="2010-12" db="EMBL/GenBank/DDBJ databases">
        <title>Complete sequence of Ethanoligenens harbinense YUAN-3.</title>
        <authorList>
            <person name="Lucas S."/>
            <person name="Copeland A."/>
            <person name="Lapidus A."/>
            <person name="Cheng J.-F."/>
            <person name="Bruce D."/>
            <person name="Goodwin L."/>
            <person name="Pitluck S."/>
            <person name="Chertkov O."/>
            <person name="Misra M."/>
            <person name="Detter J.C."/>
            <person name="Han C."/>
            <person name="Tapia R."/>
            <person name="Land M."/>
            <person name="Hauser L."/>
            <person name="Jeffries C."/>
            <person name="Kyrpides N."/>
            <person name="Ivanova N."/>
            <person name="Mikhailova N."/>
            <person name="Wang A."/>
            <person name="Mouttaki H."/>
            <person name="He Z."/>
            <person name="Zhou J."/>
            <person name="Hemme C.L."/>
            <person name="Woyke T."/>
        </authorList>
    </citation>
    <scope>NUCLEOTIDE SEQUENCE [LARGE SCALE GENOMIC DNA]</scope>
    <source>
        <strain evidence="10">DSM 18485 / JCM 12961 / CGMCC 1.5033 / YUAN-3</strain>
    </source>
</reference>
<feature type="domain" description="Histidine kinase" evidence="8">
    <location>
        <begin position="88"/>
        <end position="296"/>
    </location>
</feature>
<dbReference type="Pfam" id="PF02518">
    <property type="entry name" value="HATPase_c"/>
    <property type="match status" value="1"/>
</dbReference>
<dbReference type="GO" id="GO:0016036">
    <property type="term" value="P:cellular response to phosphate starvation"/>
    <property type="evidence" value="ECO:0007669"/>
    <property type="project" value="TreeGrafter"/>
</dbReference>
<evidence type="ECO:0000256" key="1">
    <source>
        <dbReference type="ARBA" id="ARBA00000085"/>
    </source>
</evidence>
<dbReference type="InterPro" id="IPR036890">
    <property type="entry name" value="HATPase_C_sf"/>
</dbReference>
<evidence type="ECO:0000259" key="8">
    <source>
        <dbReference type="PROSITE" id="PS50109"/>
    </source>
</evidence>
<dbReference type="SMART" id="SM00387">
    <property type="entry name" value="HATPase_c"/>
    <property type="match status" value="1"/>
</dbReference>
<comment type="subcellular location">
    <subcellularLocation>
        <location evidence="2">Membrane</location>
    </subcellularLocation>
</comment>
<dbReference type="InterPro" id="IPR036097">
    <property type="entry name" value="HisK_dim/P_sf"/>
</dbReference>
<dbReference type="PANTHER" id="PTHR45453:SF1">
    <property type="entry name" value="PHOSPHATE REGULON SENSOR PROTEIN PHOR"/>
    <property type="match status" value="1"/>
</dbReference>
<dbReference type="KEGG" id="eha:Ethha_2145"/>
<dbReference type="CDD" id="cd00082">
    <property type="entry name" value="HisKA"/>
    <property type="match status" value="1"/>
</dbReference>
<organism evidence="9 10">
    <name type="scientific">Ethanoligenens harbinense (strain DSM 18485 / JCM 12961 / CGMCC 1.5033 / YUAN-3)</name>
    <dbReference type="NCBI Taxonomy" id="663278"/>
    <lineage>
        <taxon>Bacteria</taxon>
        <taxon>Bacillati</taxon>
        <taxon>Bacillota</taxon>
        <taxon>Clostridia</taxon>
        <taxon>Eubacteriales</taxon>
        <taxon>Oscillospiraceae</taxon>
        <taxon>Ethanoligenens</taxon>
    </lineage>
</organism>
<comment type="catalytic activity">
    <reaction evidence="1">
        <text>ATP + protein L-histidine = ADP + protein N-phospho-L-histidine.</text>
        <dbReference type="EC" id="2.7.13.3"/>
    </reaction>
</comment>
<keyword evidence="10" id="KW-1185">Reference proteome</keyword>
<evidence type="ECO:0000256" key="2">
    <source>
        <dbReference type="ARBA" id="ARBA00004370"/>
    </source>
</evidence>
<dbReference type="SMART" id="SM00388">
    <property type="entry name" value="HisKA"/>
    <property type="match status" value="1"/>
</dbReference>
<dbReference type="HOGENOM" id="CLU_000445_89_3_9"/>
<dbReference type="Pfam" id="PF00512">
    <property type="entry name" value="HisKA"/>
    <property type="match status" value="1"/>
</dbReference>
<evidence type="ECO:0000313" key="10">
    <source>
        <dbReference type="Proteomes" id="UP000001551"/>
    </source>
</evidence>
<dbReference type="Proteomes" id="UP000001551">
    <property type="component" value="Chromosome"/>
</dbReference>
<dbReference type="Gene3D" id="3.30.565.10">
    <property type="entry name" value="Histidine kinase-like ATPase, C-terminal domain"/>
    <property type="match status" value="1"/>
</dbReference>
<dbReference type="PROSITE" id="PS50109">
    <property type="entry name" value="HIS_KIN"/>
    <property type="match status" value="1"/>
</dbReference>
<dbReference type="Gene3D" id="1.10.287.130">
    <property type="match status" value="1"/>
</dbReference>
<keyword evidence="5" id="KW-0808">Transferase</keyword>
<evidence type="ECO:0000313" key="9">
    <source>
        <dbReference type="EMBL" id="ADU27662.1"/>
    </source>
</evidence>
<dbReference type="GO" id="GO:0000155">
    <property type="term" value="F:phosphorelay sensor kinase activity"/>
    <property type="evidence" value="ECO:0007669"/>
    <property type="project" value="InterPro"/>
</dbReference>
<dbReference type="EC" id="2.7.13.3" evidence="3"/>
<dbReference type="InterPro" id="IPR003661">
    <property type="entry name" value="HisK_dim/P_dom"/>
</dbReference>
<dbReference type="SUPFAM" id="SSF55874">
    <property type="entry name" value="ATPase domain of HSP90 chaperone/DNA topoisomerase II/histidine kinase"/>
    <property type="match status" value="1"/>
</dbReference>
<name>E6U3Y2_ETHHY</name>
<dbReference type="EMBL" id="CP002400">
    <property type="protein sequence ID" value="ADU27662.1"/>
    <property type="molecule type" value="Genomic_DNA"/>
</dbReference>
<dbReference type="GO" id="GO:0004721">
    <property type="term" value="F:phosphoprotein phosphatase activity"/>
    <property type="evidence" value="ECO:0007669"/>
    <property type="project" value="TreeGrafter"/>
</dbReference>
<dbReference type="STRING" id="663278.Ethha_2145"/>